<dbReference type="RefSeq" id="XP_020821033.1">
    <property type="nucleotide sequence ID" value="XM_020965374.1"/>
</dbReference>
<dbReference type="KEGG" id="pcw:110193508"/>
<dbReference type="EC" id="6.2.1.2" evidence="14"/>
<dbReference type="GeneTree" id="ENSGT00940000163352"/>
<reference evidence="19 20" key="1">
    <citation type="submission" date="2025-04" db="UniProtKB">
        <authorList>
            <consortium name="RefSeq"/>
        </authorList>
    </citation>
    <scope>IDENTIFICATION</scope>
    <source>
        <tissue evidence="19 20">Spleen</tissue>
    </source>
</reference>
<comment type="cofactor">
    <cofactor evidence="2">
        <name>Mg(2+)</name>
        <dbReference type="ChEBI" id="CHEBI:18420"/>
    </cofactor>
</comment>
<dbReference type="GO" id="GO:0031956">
    <property type="term" value="F:medium-chain fatty acid-CoA ligase activity"/>
    <property type="evidence" value="ECO:0007669"/>
    <property type="project" value="UniProtKB-EC"/>
</dbReference>
<accession>A0A6P5IR36</accession>
<dbReference type="PANTHER" id="PTHR43605">
    <property type="entry name" value="ACYL-COENZYME A SYNTHETASE"/>
    <property type="match status" value="1"/>
</dbReference>
<dbReference type="InterPro" id="IPR051087">
    <property type="entry name" value="Mitochondrial_ACSM"/>
</dbReference>
<evidence type="ECO:0000256" key="1">
    <source>
        <dbReference type="ARBA" id="ARBA00001936"/>
    </source>
</evidence>
<evidence type="ECO:0000256" key="5">
    <source>
        <dbReference type="ARBA" id="ARBA00022598"/>
    </source>
</evidence>
<keyword evidence="10" id="KW-0460">Magnesium</keyword>
<evidence type="ECO:0000256" key="6">
    <source>
        <dbReference type="ARBA" id="ARBA00022723"/>
    </source>
</evidence>
<evidence type="ECO:0000256" key="9">
    <source>
        <dbReference type="ARBA" id="ARBA00022840"/>
    </source>
</evidence>
<evidence type="ECO:0000256" key="3">
    <source>
        <dbReference type="ARBA" id="ARBA00004173"/>
    </source>
</evidence>
<evidence type="ECO:0000256" key="8">
    <source>
        <dbReference type="ARBA" id="ARBA00022832"/>
    </source>
</evidence>
<evidence type="ECO:0000256" key="13">
    <source>
        <dbReference type="ARBA" id="ARBA00023128"/>
    </source>
</evidence>
<evidence type="ECO:0000313" key="18">
    <source>
        <dbReference type="Proteomes" id="UP000515140"/>
    </source>
</evidence>
<evidence type="ECO:0000256" key="2">
    <source>
        <dbReference type="ARBA" id="ARBA00001946"/>
    </source>
</evidence>
<evidence type="ECO:0000256" key="4">
    <source>
        <dbReference type="ARBA" id="ARBA00006432"/>
    </source>
</evidence>
<dbReference type="SUPFAM" id="SSF56801">
    <property type="entry name" value="Acetyl-CoA synthetase-like"/>
    <property type="match status" value="1"/>
</dbReference>
<dbReference type="GeneID" id="110193508"/>
<dbReference type="Pfam" id="PF00501">
    <property type="entry name" value="AMP-binding"/>
    <property type="match status" value="1"/>
</dbReference>
<feature type="domain" description="AMP-dependent synthetase/ligase" evidence="16">
    <location>
        <begin position="74"/>
        <end position="418"/>
    </location>
</feature>
<dbReference type="FunFam" id="3.30.300.30:FF:000005">
    <property type="entry name" value="Acyl-coenzyme A synthetase ACSM5, mitochondrial"/>
    <property type="match status" value="1"/>
</dbReference>
<keyword evidence="12" id="KW-0443">Lipid metabolism</keyword>
<keyword evidence="18" id="KW-1185">Reference proteome</keyword>
<organism evidence="18 20">
    <name type="scientific">Phascolarctos cinereus</name>
    <name type="common">Koala</name>
    <dbReference type="NCBI Taxonomy" id="38626"/>
    <lineage>
        <taxon>Eukaryota</taxon>
        <taxon>Metazoa</taxon>
        <taxon>Chordata</taxon>
        <taxon>Craniata</taxon>
        <taxon>Vertebrata</taxon>
        <taxon>Euteleostomi</taxon>
        <taxon>Mammalia</taxon>
        <taxon>Metatheria</taxon>
        <taxon>Diprotodontia</taxon>
        <taxon>Phascolarctidae</taxon>
        <taxon>Phascolarctos</taxon>
    </lineage>
</organism>
<dbReference type="GO" id="GO:0006637">
    <property type="term" value="P:acyl-CoA metabolic process"/>
    <property type="evidence" value="ECO:0007669"/>
    <property type="project" value="TreeGrafter"/>
</dbReference>
<keyword evidence="9" id="KW-0067">ATP-binding</keyword>
<dbReference type="FunFam" id="3.40.50.12780:FF:000007">
    <property type="entry name" value="Acyl-coenzyme A synthetase ACSM2A, mitochondrial"/>
    <property type="match status" value="1"/>
</dbReference>
<protein>
    <recommendedName>
        <fullName evidence="14">medium-chain acyl-CoA ligase</fullName>
        <ecNumber evidence="14">6.2.1.2</ecNumber>
    </recommendedName>
</protein>
<evidence type="ECO:0000313" key="21">
    <source>
        <dbReference type="RefSeq" id="XP_020821035.1"/>
    </source>
</evidence>
<dbReference type="RefSeq" id="XP_020821034.1">
    <property type="nucleotide sequence ID" value="XM_020965375.1"/>
</dbReference>
<keyword evidence="13" id="KW-0496">Mitochondrion</keyword>
<name>A0A6P5IR36_PHACI</name>
<dbReference type="GO" id="GO:0046872">
    <property type="term" value="F:metal ion binding"/>
    <property type="evidence" value="ECO:0007669"/>
    <property type="project" value="UniProtKB-KW"/>
</dbReference>
<dbReference type="Pfam" id="PF13193">
    <property type="entry name" value="AMP-binding_C"/>
    <property type="match status" value="1"/>
</dbReference>
<evidence type="ECO:0000256" key="11">
    <source>
        <dbReference type="ARBA" id="ARBA00022946"/>
    </source>
</evidence>
<dbReference type="PANTHER" id="PTHR43605:SF3">
    <property type="entry name" value="ACYL-COENZYME A SYNTHETASE ACSM2B, MITOCHONDRIAL"/>
    <property type="match status" value="1"/>
</dbReference>
<evidence type="ECO:0000256" key="14">
    <source>
        <dbReference type="ARBA" id="ARBA00039009"/>
    </source>
</evidence>
<dbReference type="InterPro" id="IPR045851">
    <property type="entry name" value="AMP-bd_C_sf"/>
</dbReference>
<evidence type="ECO:0000256" key="12">
    <source>
        <dbReference type="ARBA" id="ARBA00023098"/>
    </source>
</evidence>
<keyword evidence="8" id="KW-0276">Fatty acid metabolism</keyword>
<keyword evidence="6" id="KW-0479">Metal-binding</keyword>
<gene>
    <name evidence="19 20 21" type="primary">LOC110193508</name>
</gene>
<dbReference type="InterPro" id="IPR025110">
    <property type="entry name" value="AMP-bd_C"/>
</dbReference>
<dbReference type="InterPro" id="IPR020845">
    <property type="entry name" value="AMP-binding_CS"/>
</dbReference>
<dbReference type="GO" id="GO:0005524">
    <property type="term" value="F:ATP binding"/>
    <property type="evidence" value="ECO:0007669"/>
    <property type="project" value="UniProtKB-KW"/>
</dbReference>
<evidence type="ECO:0000313" key="20">
    <source>
        <dbReference type="RefSeq" id="XP_020821034.1"/>
    </source>
</evidence>
<dbReference type="InterPro" id="IPR042099">
    <property type="entry name" value="ANL_N_sf"/>
</dbReference>
<proteinExistence type="inferred from homology"/>
<feature type="domain" description="AMP-binding enzyme C-terminal" evidence="17">
    <location>
        <begin position="482"/>
        <end position="562"/>
    </location>
</feature>
<dbReference type="GO" id="GO:0006633">
    <property type="term" value="P:fatty acid biosynthetic process"/>
    <property type="evidence" value="ECO:0007669"/>
    <property type="project" value="TreeGrafter"/>
</dbReference>
<keyword evidence="11" id="KW-0809">Transit peptide</keyword>
<dbReference type="InterPro" id="IPR000873">
    <property type="entry name" value="AMP-dep_synth/lig_dom"/>
</dbReference>
<sequence length="586" mass="65869">MQLLLRFQRSRALWASWLSCCPLHIHPRNMVQQAFLGAKNPEMPEKFNFANDVLDHWAQMEKEGSKALTPALWWVSEEGNEVKWNYQEFGDFTRKAANVLSDACDLQRGDRVIVILPRIPEWWLAIVGCIRAGLVFIPGTPMLTAKDILYRLQSSKAKCIITSEALALAVDAVAPDCPALKVKVLVSENRHDGWMDFRRLLREASTTHSCVETESSEALTIFFTSGTTGFPKMAEHSHGSLGLKSKIDARDKSWIDLKTSETMWSITDTGWILNLLGTSLEPWTSGACSFIHHLPRMDPQVIVNTLSRYPINIMLAPPMLYQMLLKQDLTSYKFQSLRFCLSSGETLLPATLKQWEMQTGMNIKEIYGQTETGITCRSRTEESMPGFMGKAVQNYDVQIIDENGNVLPPGTEGEIGLRIKPINPIGFFSGYVDNAEKTAANITGNFWRLGDIAIMDKDGNFQFIGRTDDVINSRGYRIGPSEVENVLNEHPAVAESAVISSPDANQGQVVKAFVVLTPKFESHDQEELIRELQQHVKTSTAPYKYPRKVEFVSALPKTASGKIQRAKLREDEWKQTTRTHGVSRSQ</sequence>
<dbReference type="Proteomes" id="UP000515140">
    <property type="component" value="Unplaced"/>
</dbReference>
<evidence type="ECO:0000259" key="16">
    <source>
        <dbReference type="Pfam" id="PF00501"/>
    </source>
</evidence>
<evidence type="ECO:0000313" key="19">
    <source>
        <dbReference type="RefSeq" id="XP_020821033.1"/>
    </source>
</evidence>
<comment type="catalytic activity">
    <reaction evidence="15">
        <text>a medium-chain fatty acid + ATP + CoA = a medium-chain fatty acyl-CoA + AMP + diphosphate</text>
        <dbReference type="Rhea" id="RHEA:48340"/>
        <dbReference type="ChEBI" id="CHEBI:30616"/>
        <dbReference type="ChEBI" id="CHEBI:33019"/>
        <dbReference type="ChEBI" id="CHEBI:57287"/>
        <dbReference type="ChEBI" id="CHEBI:59558"/>
        <dbReference type="ChEBI" id="CHEBI:90546"/>
        <dbReference type="ChEBI" id="CHEBI:456215"/>
        <dbReference type="EC" id="6.2.1.2"/>
    </reaction>
    <physiologicalReaction direction="left-to-right" evidence="15">
        <dbReference type="Rhea" id="RHEA:48341"/>
    </physiologicalReaction>
</comment>
<dbReference type="PROSITE" id="PS00455">
    <property type="entry name" value="AMP_BINDING"/>
    <property type="match status" value="1"/>
</dbReference>
<dbReference type="AlphaFoldDB" id="A0A6P5IR36"/>
<keyword evidence="5" id="KW-0436">Ligase</keyword>
<evidence type="ECO:0000256" key="7">
    <source>
        <dbReference type="ARBA" id="ARBA00022741"/>
    </source>
</evidence>
<dbReference type="Gene3D" id="3.30.300.30">
    <property type="match status" value="1"/>
</dbReference>
<evidence type="ECO:0000256" key="15">
    <source>
        <dbReference type="ARBA" id="ARBA00048477"/>
    </source>
</evidence>
<keyword evidence="7" id="KW-0547">Nucleotide-binding</keyword>
<dbReference type="GO" id="GO:0005759">
    <property type="term" value="C:mitochondrial matrix"/>
    <property type="evidence" value="ECO:0007669"/>
    <property type="project" value="TreeGrafter"/>
</dbReference>
<comment type="subcellular location">
    <subcellularLocation>
        <location evidence="3">Mitochondrion</location>
    </subcellularLocation>
</comment>
<dbReference type="RefSeq" id="XP_020821035.1">
    <property type="nucleotide sequence ID" value="XM_020965376.1"/>
</dbReference>
<comment type="cofactor">
    <cofactor evidence="1">
        <name>Mn(2+)</name>
        <dbReference type="ChEBI" id="CHEBI:29035"/>
    </cofactor>
</comment>
<evidence type="ECO:0000256" key="10">
    <source>
        <dbReference type="ARBA" id="ARBA00022842"/>
    </source>
</evidence>
<dbReference type="Gene3D" id="3.40.50.12780">
    <property type="entry name" value="N-terminal domain of ligase-like"/>
    <property type="match status" value="1"/>
</dbReference>
<comment type="similarity">
    <text evidence="4">Belongs to the ATP-dependent AMP-binding enzyme family.</text>
</comment>
<evidence type="ECO:0000259" key="17">
    <source>
        <dbReference type="Pfam" id="PF13193"/>
    </source>
</evidence>
<dbReference type="GO" id="GO:0004321">
    <property type="term" value="F:fatty-acyl-CoA synthase activity"/>
    <property type="evidence" value="ECO:0007669"/>
    <property type="project" value="TreeGrafter"/>
</dbReference>